<proteinExistence type="predicted"/>
<evidence type="ECO:0000313" key="1">
    <source>
        <dbReference type="EMBL" id="PIU74327.1"/>
    </source>
</evidence>
<dbReference type="EMBL" id="PEVZ01000032">
    <property type="protein sequence ID" value="PIU74327.1"/>
    <property type="molecule type" value="Genomic_DNA"/>
</dbReference>
<gene>
    <name evidence="1" type="ORF">COS77_02100</name>
</gene>
<dbReference type="AlphaFoldDB" id="A0A2M7AUN4"/>
<dbReference type="Proteomes" id="UP000229001">
    <property type="component" value="Unassembled WGS sequence"/>
</dbReference>
<reference evidence="2" key="1">
    <citation type="submission" date="2017-09" db="EMBL/GenBank/DDBJ databases">
        <title>Depth-based differentiation of microbial function through sediment-hosted aquifers and enrichment of novel symbionts in the deep terrestrial subsurface.</title>
        <authorList>
            <person name="Probst A.J."/>
            <person name="Ladd B."/>
            <person name="Jarett J.K."/>
            <person name="Geller-Mcgrath D.E."/>
            <person name="Sieber C.M.K."/>
            <person name="Emerson J.B."/>
            <person name="Anantharaman K."/>
            <person name="Thomas B.C."/>
            <person name="Malmstrom R."/>
            <person name="Stieglmeier M."/>
            <person name="Klingl A."/>
            <person name="Woyke T."/>
            <person name="Ryan C.M."/>
            <person name="Banfield J.F."/>
        </authorList>
    </citation>
    <scope>NUCLEOTIDE SEQUENCE [LARGE SCALE GENOMIC DNA]</scope>
</reference>
<name>A0A2M7AUN4_9BACT</name>
<comment type="caution">
    <text evidence="1">The sequence shown here is derived from an EMBL/GenBank/DDBJ whole genome shotgun (WGS) entry which is preliminary data.</text>
</comment>
<sequence length="80" mass="9241">MGNMNKKLFKKGHIKEKKRYYKQSKSNLGTDINIYQPFIKSVSNILSSHSDFLNLKATIKERIADMILTVNTQKLNLTPI</sequence>
<evidence type="ECO:0000313" key="2">
    <source>
        <dbReference type="Proteomes" id="UP000229001"/>
    </source>
</evidence>
<protein>
    <submittedName>
        <fullName evidence="1">Uncharacterized protein</fullName>
    </submittedName>
</protein>
<accession>A0A2M7AUN4</accession>
<organism evidence="1 2">
    <name type="scientific">Candidatus Roizmanbacteria bacterium CG06_land_8_20_14_3_00_34_14</name>
    <dbReference type="NCBI Taxonomy" id="1974848"/>
    <lineage>
        <taxon>Bacteria</taxon>
        <taxon>Candidatus Roizmaniibacteriota</taxon>
    </lineage>
</organism>